<sequence length="159" mass="16583">MKQAKRFTLPVIIVLVSWLPWLLGAFDKDKPAASTSLRSSNPEILANWSQIQTALNLDHEFAGTAAGTQTGKHEVLTMQEESSAGASSTNEGHFQIIDGGSQPELAFTSEDGDELQFTKDGDLYSSDNLVVDGTSTLTGAIGAGASITLGTGADLIGAA</sequence>
<dbReference type="AlphaFoldDB" id="A0A0F8XLT3"/>
<accession>A0A0F8XLT3</accession>
<reference evidence="1" key="1">
    <citation type="journal article" date="2015" name="Nature">
        <title>Complex archaea that bridge the gap between prokaryotes and eukaryotes.</title>
        <authorList>
            <person name="Spang A."/>
            <person name="Saw J.H."/>
            <person name="Jorgensen S.L."/>
            <person name="Zaremba-Niedzwiedzka K."/>
            <person name="Martijn J."/>
            <person name="Lind A.E."/>
            <person name="van Eijk R."/>
            <person name="Schleper C."/>
            <person name="Guy L."/>
            <person name="Ettema T.J."/>
        </authorList>
    </citation>
    <scope>NUCLEOTIDE SEQUENCE</scope>
</reference>
<proteinExistence type="predicted"/>
<dbReference type="EMBL" id="LAZR01062175">
    <property type="protein sequence ID" value="KKK62065.1"/>
    <property type="molecule type" value="Genomic_DNA"/>
</dbReference>
<protein>
    <submittedName>
        <fullName evidence="1">Uncharacterized protein</fullName>
    </submittedName>
</protein>
<name>A0A0F8XLT3_9ZZZZ</name>
<feature type="non-terminal residue" evidence="1">
    <location>
        <position position="159"/>
    </location>
</feature>
<gene>
    <name evidence="1" type="ORF">LCGC14_3008070</name>
</gene>
<organism evidence="1">
    <name type="scientific">marine sediment metagenome</name>
    <dbReference type="NCBI Taxonomy" id="412755"/>
    <lineage>
        <taxon>unclassified sequences</taxon>
        <taxon>metagenomes</taxon>
        <taxon>ecological metagenomes</taxon>
    </lineage>
</organism>
<comment type="caution">
    <text evidence="1">The sequence shown here is derived from an EMBL/GenBank/DDBJ whole genome shotgun (WGS) entry which is preliminary data.</text>
</comment>
<evidence type="ECO:0000313" key="1">
    <source>
        <dbReference type="EMBL" id="KKK62065.1"/>
    </source>
</evidence>